<dbReference type="AlphaFoldDB" id="A0A3B1D141"/>
<keyword evidence="6" id="KW-0804">Transcription</keyword>
<dbReference type="InterPro" id="IPR055173">
    <property type="entry name" value="NrdR-like_N"/>
</dbReference>
<keyword evidence="1" id="KW-0678">Repressor</keyword>
<dbReference type="PANTHER" id="PTHR30455">
    <property type="entry name" value="TRANSCRIPTIONAL REPRESSOR NRDR"/>
    <property type="match status" value="1"/>
</dbReference>
<dbReference type="HAMAP" id="MF_00440">
    <property type="entry name" value="NrdR"/>
    <property type="match status" value="1"/>
</dbReference>
<dbReference type="GO" id="GO:0008270">
    <property type="term" value="F:zinc ion binding"/>
    <property type="evidence" value="ECO:0007669"/>
    <property type="project" value="InterPro"/>
</dbReference>
<evidence type="ECO:0000259" key="7">
    <source>
        <dbReference type="PROSITE" id="PS51161"/>
    </source>
</evidence>
<dbReference type="Pfam" id="PF22811">
    <property type="entry name" value="Zn_ribbon_NrdR"/>
    <property type="match status" value="1"/>
</dbReference>
<evidence type="ECO:0000256" key="5">
    <source>
        <dbReference type="ARBA" id="ARBA00023125"/>
    </source>
</evidence>
<keyword evidence="4" id="KW-0805">Transcription regulation</keyword>
<feature type="domain" description="ATP-cone" evidence="7">
    <location>
        <begin position="49"/>
        <end position="139"/>
    </location>
</feature>
<sequence>MKCPFCGNLDDRVIDSRMSKEGDLIRRRRECLGCERRFTSYERIEDVLPMVVKKDARREGFERYKILSGLKKACEKRPISTETLEGIVDGIEKKLLELGVKEIQSTWIGEEVMNALKELDKVAYVRFASVYRQFKDINELMDEVKSLFETKKKE</sequence>
<evidence type="ECO:0000256" key="1">
    <source>
        <dbReference type="ARBA" id="ARBA00022491"/>
    </source>
</evidence>
<evidence type="ECO:0000256" key="6">
    <source>
        <dbReference type="ARBA" id="ARBA00023163"/>
    </source>
</evidence>
<protein>
    <submittedName>
        <fullName evidence="8">Ribonucleotide reductase transcriptional regulator NrdR</fullName>
    </submittedName>
</protein>
<evidence type="ECO:0000256" key="4">
    <source>
        <dbReference type="ARBA" id="ARBA00023015"/>
    </source>
</evidence>
<dbReference type="GO" id="GO:0005524">
    <property type="term" value="F:ATP binding"/>
    <property type="evidence" value="ECO:0007669"/>
    <property type="project" value="UniProtKB-KW"/>
</dbReference>
<proteinExistence type="inferred from homology"/>
<gene>
    <name evidence="8" type="ORF">MNBD_NITROSPIRAE03-283</name>
</gene>
<keyword evidence="3" id="KW-0067">ATP-binding</keyword>
<keyword evidence="2" id="KW-0547">Nucleotide-binding</keyword>
<dbReference type="GO" id="GO:0003677">
    <property type="term" value="F:DNA binding"/>
    <property type="evidence" value="ECO:0007669"/>
    <property type="project" value="UniProtKB-KW"/>
</dbReference>
<dbReference type="InterPro" id="IPR003796">
    <property type="entry name" value="RNR_NrdR-like"/>
</dbReference>
<reference evidence="8" key="1">
    <citation type="submission" date="2018-06" db="EMBL/GenBank/DDBJ databases">
        <authorList>
            <person name="Zhirakovskaya E."/>
        </authorList>
    </citation>
    <scope>NUCLEOTIDE SEQUENCE</scope>
</reference>
<keyword evidence="5" id="KW-0238">DNA-binding</keyword>
<organism evidence="8">
    <name type="scientific">hydrothermal vent metagenome</name>
    <dbReference type="NCBI Taxonomy" id="652676"/>
    <lineage>
        <taxon>unclassified sequences</taxon>
        <taxon>metagenomes</taxon>
        <taxon>ecological metagenomes</taxon>
    </lineage>
</organism>
<name>A0A3B1D141_9ZZZZ</name>
<dbReference type="EMBL" id="UOGI01000074">
    <property type="protein sequence ID" value="VAX30503.1"/>
    <property type="molecule type" value="Genomic_DNA"/>
</dbReference>
<dbReference type="NCBIfam" id="TIGR00244">
    <property type="entry name" value="transcriptional regulator NrdR"/>
    <property type="match status" value="1"/>
</dbReference>
<dbReference type="PROSITE" id="PS51161">
    <property type="entry name" value="ATP_CONE"/>
    <property type="match status" value="1"/>
</dbReference>
<dbReference type="Pfam" id="PF03477">
    <property type="entry name" value="ATP-cone"/>
    <property type="match status" value="1"/>
</dbReference>
<evidence type="ECO:0000256" key="2">
    <source>
        <dbReference type="ARBA" id="ARBA00022741"/>
    </source>
</evidence>
<evidence type="ECO:0000313" key="8">
    <source>
        <dbReference type="EMBL" id="VAX30503.1"/>
    </source>
</evidence>
<dbReference type="GO" id="GO:0045892">
    <property type="term" value="P:negative regulation of DNA-templated transcription"/>
    <property type="evidence" value="ECO:0007669"/>
    <property type="project" value="InterPro"/>
</dbReference>
<dbReference type="PANTHER" id="PTHR30455:SF2">
    <property type="entry name" value="TRANSCRIPTIONAL REPRESSOR NRDR"/>
    <property type="match status" value="1"/>
</dbReference>
<accession>A0A3B1D141</accession>
<evidence type="ECO:0000256" key="3">
    <source>
        <dbReference type="ARBA" id="ARBA00022840"/>
    </source>
</evidence>
<dbReference type="InterPro" id="IPR005144">
    <property type="entry name" value="ATP-cone_dom"/>
</dbReference>